<accession>A0A5N4A1U5</accession>
<evidence type="ECO:0000256" key="1">
    <source>
        <dbReference type="SAM" id="SignalP"/>
    </source>
</evidence>
<dbReference type="InParanoid" id="A0A5N4A1U5"/>
<reference evidence="2 3" key="1">
    <citation type="journal article" date="2018" name="Elife">
        <title>Firefly genomes illuminate parallel origins of bioluminescence in beetles.</title>
        <authorList>
            <person name="Fallon T.R."/>
            <person name="Lower S.E."/>
            <person name="Chang C.H."/>
            <person name="Bessho-Uehara M."/>
            <person name="Martin G.J."/>
            <person name="Bewick A.J."/>
            <person name="Behringer M."/>
            <person name="Debat H.J."/>
            <person name="Wong I."/>
            <person name="Day J.C."/>
            <person name="Suvorov A."/>
            <person name="Silva C.J."/>
            <person name="Stanger-Hall K.F."/>
            <person name="Hall D.W."/>
            <person name="Schmitz R.J."/>
            <person name="Nelson D.R."/>
            <person name="Lewis S.M."/>
            <person name="Shigenobu S."/>
            <person name="Bybee S.M."/>
            <person name="Larracuente A.M."/>
            <person name="Oba Y."/>
            <person name="Weng J.K."/>
        </authorList>
    </citation>
    <scope>NUCLEOTIDE SEQUENCE [LARGE SCALE GENOMIC DNA]</scope>
    <source>
        <strain evidence="2">1611_PpyrPB1</strain>
        <tissue evidence="2">Whole body</tissue>
    </source>
</reference>
<comment type="caution">
    <text evidence="2">The sequence shown here is derived from an EMBL/GenBank/DDBJ whole genome shotgun (WGS) entry which is preliminary data.</text>
</comment>
<keyword evidence="3" id="KW-1185">Reference proteome</keyword>
<dbReference type="Proteomes" id="UP000327044">
    <property type="component" value="Unassembled WGS sequence"/>
</dbReference>
<evidence type="ECO:0008006" key="4">
    <source>
        <dbReference type="Google" id="ProtNLM"/>
    </source>
</evidence>
<evidence type="ECO:0000313" key="2">
    <source>
        <dbReference type="EMBL" id="KAB0791304.1"/>
    </source>
</evidence>
<feature type="chain" id="PRO_5024460963" description="Saposin B-type domain-containing protein" evidence="1">
    <location>
        <begin position="27"/>
        <end position="159"/>
    </location>
</feature>
<dbReference type="AlphaFoldDB" id="A0A5N4A1U5"/>
<dbReference type="EMBL" id="VVIM01000011">
    <property type="protein sequence ID" value="KAB0791304.1"/>
    <property type="molecule type" value="Genomic_DNA"/>
</dbReference>
<keyword evidence="1" id="KW-0732">Signal</keyword>
<feature type="signal peptide" evidence="1">
    <location>
        <begin position="1"/>
        <end position="26"/>
    </location>
</feature>
<proteinExistence type="predicted"/>
<name>A0A5N4A1U5_PHOPY</name>
<protein>
    <recommendedName>
        <fullName evidence="4">Saposin B-type domain-containing protein</fullName>
    </recommendedName>
</protein>
<sequence length="159" mass="16510">MLVLRTKMKSFVAILFVAVLFSTARAEDRSLQGRDAISDATAALLNVVKACALDKIPPLIEKGDGVLFGVLSLLFGCGLPGILKPVSDVVKCILTKLGGVLSDVTSTLLLAVIPIVAVEDVVNCVKTSSTGVCTAFRAALASVPVVGDLLKALLVFCPQ</sequence>
<gene>
    <name evidence="2" type="ORF">PPYR_03104</name>
</gene>
<organism evidence="2 3">
    <name type="scientific">Photinus pyralis</name>
    <name type="common">Common eastern firefly</name>
    <name type="synonym">Lampyris pyralis</name>
    <dbReference type="NCBI Taxonomy" id="7054"/>
    <lineage>
        <taxon>Eukaryota</taxon>
        <taxon>Metazoa</taxon>
        <taxon>Ecdysozoa</taxon>
        <taxon>Arthropoda</taxon>
        <taxon>Hexapoda</taxon>
        <taxon>Insecta</taxon>
        <taxon>Pterygota</taxon>
        <taxon>Neoptera</taxon>
        <taxon>Endopterygota</taxon>
        <taxon>Coleoptera</taxon>
        <taxon>Polyphaga</taxon>
        <taxon>Elateriformia</taxon>
        <taxon>Elateroidea</taxon>
        <taxon>Lampyridae</taxon>
        <taxon>Lampyrinae</taxon>
        <taxon>Photinus</taxon>
    </lineage>
</organism>
<evidence type="ECO:0000313" key="3">
    <source>
        <dbReference type="Proteomes" id="UP000327044"/>
    </source>
</evidence>